<feature type="compositionally biased region" description="Basic and acidic residues" evidence="1">
    <location>
        <begin position="70"/>
        <end position="85"/>
    </location>
</feature>
<feature type="compositionally biased region" description="Acidic residues" evidence="1">
    <location>
        <begin position="98"/>
        <end position="144"/>
    </location>
</feature>
<dbReference type="Proteomes" id="UP000683360">
    <property type="component" value="Unassembled WGS sequence"/>
</dbReference>
<reference evidence="2" key="1">
    <citation type="submission" date="2021-03" db="EMBL/GenBank/DDBJ databases">
        <authorList>
            <person name="Bekaert M."/>
        </authorList>
    </citation>
    <scope>NUCLEOTIDE SEQUENCE</scope>
</reference>
<dbReference type="OrthoDB" id="6780845at2759"/>
<evidence type="ECO:0000313" key="2">
    <source>
        <dbReference type="EMBL" id="CAG2221424.1"/>
    </source>
</evidence>
<accession>A0A8S3SSI2</accession>
<gene>
    <name evidence="2" type="ORF">MEDL_34786</name>
</gene>
<comment type="caution">
    <text evidence="2">The sequence shown here is derived from an EMBL/GenBank/DDBJ whole genome shotgun (WGS) entry which is preliminary data.</text>
</comment>
<feature type="region of interest" description="Disordered" evidence="1">
    <location>
        <begin position="52"/>
        <end position="172"/>
    </location>
</feature>
<name>A0A8S3SSI2_MYTED</name>
<evidence type="ECO:0000256" key="1">
    <source>
        <dbReference type="SAM" id="MobiDB-lite"/>
    </source>
</evidence>
<keyword evidence="3" id="KW-1185">Reference proteome</keyword>
<evidence type="ECO:0000313" key="3">
    <source>
        <dbReference type="Proteomes" id="UP000683360"/>
    </source>
</evidence>
<sequence>MRTRKRELTIHHDQLKPCLDRNIPPWLKYMRHRLLQGEVDYSLGIGQTEEENSHDLSQLFKDDNDGEPDLLFKRQRKEEDNHQETEQGELGIEGGVWIEEDVWIEEEEDTQQELEQEEEQQDKEDTQQEEEQQDEADTQQEEEQQDLRIVIRERKKEAGERGRKIPSGNERG</sequence>
<dbReference type="AlphaFoldDB" id="A0A8S3SSI2"/>
<organism evidence="2 3">
    <name type="scientific">Mytilus edulis</name>
    <name type="common">Blue mussel</name>
    <dbReference type="NCBI Taxonomy" id="6550"/>
    <lineage>
        <taxon>Eukaryota</taxon>
        <taxon>Metazoa</taxon>
        <taxon>Spiralia</taxon>
        <taxon>Lophotrochozoa</taxon>
        <taxon>Mollusca</taxon>
        <taxon>Bivalvia</taxon>
        <taxon>Autobranchia</taxon>
        <taxon>Pteriomorphia</taxon>
        <taxon>Mytilida</taxon>
        <taxon>Mytiloidea</taxon>
        <taxon>Mytilidae</taxon>
        <taxon>Mytilinae</taxon>
        <taxon>Mytilus</taxon>
    </lineage>
</organism>
<feature type="compositionally biased region" description="Basic and acidic residues" evidence="1">
    <location>
        <begin position="145"/>
        <end position="163"/>
    </location>
</feature>
<dbReference type="EMBL" id="CAJPWZ010001680">
    <property type="protein sequence ID" value="CAG2221424.1"/>
    <property type="molecule type" value="Genomic_DNA"/>
</dbReference>
<protein>
    <submittedName>
        <fullName evidence="2">Uncharacterized protein</fullName>
    </submittedName>
</protein>
<proteinExistence type="predicted"/>